<organism evidence="1 2">
    <name type="scientific">Heterotrigona itama</name>
    <dbReference type="NCBI Taxonomy" id="395501"/>
    <lineage>
        <taxon>Eukaryota</taxon>
        <taxon>Metazoa</taxon>
        <taxon>Ecdysozoa</taxon>
        <taxon>Arthropoda</taxon>
        <taxon>Hexapoda</taxon>
        <taxon>Insecta</taxon>
        <taxon>Pterygota</taxon>
        <taxon>Neoptera</taxon>
        <taxon>Endopterygota</taxon>
        <taxon>Hymenoptera</taxon>
        <taxon>Apocrita</taxon>
        <taxon>Aculeata</taxon>
        <taxon>Apoidea</taxon>
        <taxon>Anthophila</taxon>
        <taxon>Apidae</taxon>
        <taxon>Heterotrigona</taxon>
    </lineage>
</organism>
<dbReference type="OrthoDB" id="6343900at2759"/>
<name>A0A6V7H2W3_9HYME</name>
<reference evidence="1" key="1">
    <citation type="submission" date="2020-07" db="EMBL/GenBank/DDBJ databases">
        <authorList>
            <person name="Nazaruddin N."/>
        </authorList>
    </citation>
    <scope>NUCLEOTIDE SEQUENCE</scope>
</reference>
<evidence type="ECO:0000313" key="2">
    <source>
        <dbReference type="Proteomes" id="UP000752696"/>
    </source>
</evidence>
<dbReference type="Proteomes" id="UP000752696">
    <property type="component" value="Unassembled WGS sequence"/>
</dbReference>
<keyword evidence="2" id="KW-1185">Reference proteome</keyword>
<gene>
    <name evidence="1" type="ORF">MHI_LOCUS417355</name>
</gene>
<comment type="caution">
    <text evidence="1">The sequence shown here is derived from an EMBL/GenBank/DDBJ whole genome shotgun (WGS) entry which is preliminary data.</text>
</comment>
<sequence>MSRESQAHLLKRGHRFHISKDLNIAKSWCILKPFVVEHIVGSGYEAVPYVIDTKVYQIGHIFVRESSQVQCFCAVPQLKLLGPIRDFLVHEESNARWLDKDLPTIKTTGDERDFRVILEGSKQELHFRAFDCHFLDKVPDLSIEGEMTIDRSTHEDLATADWFGLITGVFVAGEFDIHVRRNNRERVFYVGEKSNTILFKYEICKMDKNGTVYETSIEEMECKWLPVKEGNMNELPVTEFVNQSTRARSQNS</sequence>
<dbReference type="AlphaFoldDB" id="A0A6V7H2W3"/>
<dbReference type="EMBL" id="CAJDYZ010006933">
    <property type="protein sequence ID" value="CAD1473847.1"/>
    <property type="molecule type" value="Genomic_DNA"/>
</dbReference>
<proteinExistence type="predicted"/>
<evidence type="ECO:0000313" key="1">
    <source>
        <dbReference type="EMBL" id="CAD1473847.1"/>
    </source>
</evidence>
<protein>
    <submittedName>
        <fullName evidence="1">Uncharacterized protein</fullName>
    </submittedName>
</protein>
<accession>A0A6V7H2W3</accession>